<dbReference type="InterPro" id="IPR036388">
    <property type="entry name" value="WH-like_DNA-bd_sf"/>
</dbReference>
<dbReference type="OrthoDB" id="213028at2"/>
<reference evidence="1 2" key="1">
    <citation type="submission" date="2018-09" db="EMBL/GenBank/DDBJ databases">
        <title>Paenibacillus aracenensis nov. sp. isolated from a cave in southern Spain.</title>
        <authorList>
            <person name="Jurado V."/>
            <person name="Gutierrez-Patricio S."/>
            <person name="Gonzalez-Pimentel J.L."/>
            <person name="Miller A.Z."/>
            <person name="Laiz L."/>
            <person name="Saiz-Jimenez C."/>
        </authorList>
    </citation>
    <scope>NUCLEOTIDE SEQUENCE [LARGE SCALE GENOMIC DNA]</scope>
    <source>
        <strain evidence="1 2">JCM 19203</strain>
    </source>
</reference>
<name>A0A3A6PBY7_9BACL</name>
<dbReference type="GO" id="GO:0005829">
    <property type="term" value="C:cytosol"/>
    <property type="evidence" value="ECO:0007669"/>
    <property type="project" value="TreeGrafter"/>
</dbReference>
<gene>
    <name evidence="1" type="ORF">D3P09_23875</name>
</gene>
<dbReference type="InterPro" id="IPR000944">
    <property type="entry name" value="Tscrpt_reg_Rrf2"/>
</dbReference>
<comment type="caution">
    <text evidence="1">The sequence shown here is derived from an EMBL/GenBank/DDBJ whole genome shotgun (WGS) entry which is preliminary data.</text>
</comment>
<sequence>MSANSQSTIALHILSRIRYEADRTDAYISSEVIARSVNTNPVFIRRILSALNKSGLVQVRRGSVNGGWKLAKEASDITLLCVYDAVNGGPLQELHHSEPNDNCPVGRGIKPTLKMYYDRAEQAFRNELAATTLEEVYQEIMINAQVQ</sequence>
<evidence type="ECO:0000313" key="2">
    <source>
        <dbReference type="Proteomes" id="UP000267798"/>
    </source>
</evidence>
<dbReference type="PROSITE" id="PS51197">
    <property type="entry name" value="HTH_RRF2_2"/>
    <property type="match status" value="1"/>
</dbReference>
<proteinExistence type="predicted"/>
<dbReference type="InterPro" id="IPR036390">
    <property type="entry name" value="WH_DNA-bd_sf"/>
</dbReference>
<keyword evidence="2" id="KW-1185">Reference proteome</keyword>
<dbReference type="Pfam" id="PF02082">
    <property type="entry name" value="Rrf2"/>
    <property type="match status" value="1"/>
</dbReference>
<dbReference type="Gene3D" id="1.10.10.10">
    <property type="entry name" value="Winged helix-like DNA-binding domain superfamily/Winged helix DNA-binding domain"/>
    <property type="match status" value="1"/>
</dbReference>
<dbReference type="Proteomes" id="UP000267798">
    <property type="component" value="Unassembled WGS sequence"/>
</dbReference>
<dbReference type="SUPFAM" id="SSF46785">
    <property type="entry name" value="Winged helix' DNA-binding domain"/>
    <property type="match status" value="1"/>
</dbReference>
<dbReference type="PANTHER" id="PTHR33221:SF15">
    <property type="entry name" value="HTH-TYPE TRANSCRIPTIONAL REGULATOR YWGB-RELATED"/>
    <property type="match status" value="1"/>
</dbReference>
<protein>
    <submittedName>
        <fullName evidence="1">Rrf2 family transcriptional regulator</fullName>
    </submittedName>
</protein>
<dbReference type="RefSeq" id="WP_120113945.1">
    <property type="nucleotide sequence ID" value="NZ_QXQB01000006.1"/>
</dbReference>
<dbReference type="EMBL" id="QXQB01000006">
    <property type="protein sequence ID" value="RJX37390.1"/>
    <property type="molecule type" value="Genomic_DNA"/>
</dbReference>
<dbReference type="PANTHER" id="PTHR33221">
    <property type="entry name" value="WINGED HELIX-TURN-HELIX TRANSCRIPTIONAL REGULATOR, RRF2 FAMILY"/>
    <property type="match status" value="1"/>
</dbReference>
<evidence type="ECO:0000313" key="1">
    <source>
        <dbReference type="EMBL" id="RJX37390.1"/>
    </source>
</evidence>
<organism evidence="1 2">
    <name type="scientific">Paenibacillus pinisoli</name>
    <dbReference type="NCBI Taxonomy" id="1276110"/>
    <lineage>
        <taxon>Bacteria</taxon>
        <taxon>Bacillati</taxon>
        <taxon>Bacillota</taxon>
        <taxon>Bacilli</taxon>
        <taxon>Bacillales</taxon>
        <taxon>Paenibacillaceae</taxon>
        <taxon>Paenibacillus</taxon>
    </lineage>
</organism>
<accession>A0A3A6PBY7</accession>
<dbReference type="GO" id="GO:0003700">
    <property type="term" value="F:DNA-binding transcription factor activity"/>
    <property type="evidence" value="ECO:0007669"/>
    <property type="project" value="TreeGrafter"/>
</dbReference>
<dbReference type="AlphaFoldDB" id="A0A3A6PBY7"/>